<name>A0A5B8G401_9RHOB</name>
<evidence type="ECO:0000256" key="2">
    <source>
        <dbReference type="ARBA" id="ARBA00008017"/>
    </source>
</evidence>
<dbReference type="Gene3D" id="1.10.287.1260">
    <property type="match status" value="1"/>
</dbReference>
<dbReference type="InterPro" id="IPR006685">
    <property type="entry name" value="MscS_channel_2nd"/>
</dbReference>
<dbReference type="SUPFAM" id="SSF82689">
    <property type="entry name" value="Mechanosensitive channel protein MscS (YggB), C-terminal domain"/>
    <property type="match status" value="1"/>
</dbReference>
<feature type="transmembrane region" description="Helical" evidence="8">
    <location>
        <begin position="156"/>
        <end position="175"/>
    </location>
</feature>
<keyword evidence="4 8" id="KW-0812">Transmembrane</keyword>
<dbReference type="PANTHER" id="PTHR30460">
    <property type="entry name" value="MODERATE CONDUCTANCE MECHANOSENSITIVE CHANNEL YBIO"/>
    <property type="match status" value="1"/>
</dbReference>
<evidence type="ECO:0000256" key="8">
    <source>
        <dbReference type="SAM" id="Phobius"/>
    </source>
</evidence>
<feature type="transmembrane region" description="Helical" evidence="8">
    <location>
        <begin position="40"/>
        <end position="58"/>
    </location>
</feature>
<gene>
    <name evidence="12" type="ORF">FDP22_02895</name>
</gene>
<evidence type="ECO:0000256" key="4">
    <source>
        <dbReference type="ARBA" id="ARBA00022692"/>
    </source>
</evidence>
<dbReference type="KEGG" id="ppru:FDP22_02895"/>
<dbReference type="PANTHER" id="PTHR30460:SF0">
    <property type="entry name" value="MODERATE CONDUCTANCE MECHANOSENSITIVE CHANNEL YBIO"/>
    <property type="match status" value="1"/>
</dbReference>
<dbReference type="Pfam" id="PF00924">
    <property type="entry name" value="MS_channel_2nd"/>
    <property type="match status" value="1"/>
</dbReference>
<evidence type="ECO:0000256" key="3">
    <source>
        <dbReference type="ARBA" id="ARBA00022475"/>
    </source>
</evidence>
<evidence type="ECO:0000313" key="13">
    <source>
        <dbReference type="Proteomes" id="UP000305888"/>
    </source>
</evidence>
<comment type="similarity">
    <text evidence="2">Belongs to the MscS (TC 1.A.23) family.</text>
</comment>
<dbReference type="AlphaFoldDB" id="A0A5B8G401"/>
<dbReference type="GO" id="GO:0005886">
    <property type="term" value="C:plasma membrane"/>
    <property type="evidence" value="ECO:0007669"/>
    <property type="project" value="UniProtKB-SubCell"/>
</dbReference>
<dbReference type="Pfam" id="PF21082">
    <property type="entry name" value="MS_channel_3rd"/>
    <property type="match status" value="1"/>
</dbReference>
<evidence type="ECO:0000259" key="11">
    <source>
        <dbReference type="Pfam" id="PF21088"/>
    </source>
</evidence>
<feature type="transmembrane region" description="Helical" evidence="8">
    <location>
        <begin position="70"/>
        <end position="89"/>
    </location>
</feature>
<evidence type="ECO:0000259" key="9">
    <source>
        <dbReference type="Pfam" id="PF00924"/>
    </source>
</evidence>
<dbReference type="OrthoDB" id="9814206at2"/>
<dbReference type="Gene3D" id="2.30.30.60">
    <property type="match status" value="1"/>
</dbReference>
<feature type="domain" description="Mechanosensitive ion channel transmembrane helices 2/3" evidence="11">
    <location>
        <begin position="133"/>
        <end position="172"/>
    </location>
</feature>
<evidence type="ECO:0000256" key="5">
    <source>
        <dbReference type="ARBA" id="ARBA00022989"/>
    </source>
</evidence>
<keyword evidence="6 8" id="KW-0472">Membrane</keyword>
<sequence>MDGDGDEEGGGTVLHRPFPEEVVPGPRHGLNSFEDLARRAASLLALGISAWLLVRLWVGPEIMDEGSFWNLTGDIIDTVFLGYVFFHAVRIWMDRRIREEGVYDMPAEPGDEGGAAGAVSRLGTLLPLVRSFVLITVFAAVALIVAAQLGVNVAPLFAGAGVVGLAIGFGSQTLVRDILSGMFFLLDDAFRKGEYIDVGEVKGTVEKISLRSFQLRHHLGALNTIPFGEIRHLTNYSRDWVMMKLPLRLTYDTDVDKLRKVIKKLGQELLEHPLEGRKFVQPLKSQGVYMMEDSAMIVRVKFMTRPGDQWTTRKLVYQRIREVFAENGIKFAHREVTVHIPDRVGDRVLTDAEKQAAAAGARRVIDPEDPDSSASLAEAR</sequence>
<evidence type="ECO:0000256" key="1">
    <source>
        <dbReference type="ARBA" id="ARBA00004651"/>
    </source>
</evidence>
<feature type="region of interest" description="Disordered" evidence="7">
    <location>
        <begin position="359"/>
        <end position="380"/>
    </location>
</feature>
<dbReference type="GO" id="GO:0008381">
    <property type="term" value="F:mechanosensitive monoatomic ion channel activity"/>
    <property type="evidence" value="ECO:0007669"/>
    <property type="project" value="InterPro"/>
</dbReference>
<feature type="transmembrane region" description="Helical" evidence="8">
    <location>
        <begin position="131"/>
        <end position="150"/>
    </location>
</feature>
<feature type="domain" description="Mechanosensitive ion channel MscS" evidence="9">
    <location>
        <begin position="173"/>
        <end position="238"/>
    </location>
</feature>
<proteinExistence type="inferred from homology"/>
<dbReference type="Gene3D" id="3.30.70.100">
    <property type="match status" value="1"/>
</dbReference>
<evidence type="ECO:0000256" key="6">
    <source>
        <dbReference type="ARBA" id="ARBA00023136"/>
    </source>
</evidence>
<dbReference type="Proteomes" id="UP000305888">
    <property type="component" value="Chromosome"/>
</dbReference>
<dbReference type="InterPro" id="IPR011066">
    <property type="entry name" value="MscS_channel_C_sf"/>
</dbReference>
<dbReference type="SUPFAM" id="SSF82861">
    <property type="entry name" value="Mechanosensitive channel protein MscS (YggB), transmembrane region"/>
    <property type="match status" value="1"/>
</dbReference>
<dbReference type="EMBL" id="CP040818">
    <property type="protein sequence ID" value="QDL93563.1"/>
    <property type="molecule type" value="Genomic_DNA"/>
</dbReference>
<accession>A0A5B8G401</accession>
<reference evidence="12 13" key="1">
    <citation type="submission" date="2019-06" db="EMBL/GenBank/DDBJ databases">
        <title>Genome sequence of Rhodobacteraceae bacterium D4M1.</title>
        <authorList>
            <person name="Cao J."/>
        </authorList>
    </citation>
    <scope>NUCLEOTIDE SEQUENCE [LARGE SCALE GENOMIC DNA]</scope>
    <source>
        <strain evidence="12 13">D4M1</strain>
    </source>
</reference>
<comment type="subcellular location">
    <subcellularLocation>
        <location evidence="1">Cell membrane</location>
        <topology evidence="1">Multi-pass membrane protein</topology>
    </subcellularLocation>
</comment>
<organism evidence="12 13">
    <name type="scientific">Paroceanicella profunda</name>
    <dbReference type="NCBI Taxonomy" id="2579971"/>
    <lineage>
        <taxon>Bacteria</taxon>
        <taxon>Pseudomonadati</taxon>
        <taxon>Pseudomonadota</taxon>
        <taxon>Alphaproteobacteria</taxon>
        <taxon>Rhodobacterales</taxon>
        <taxon>Paracoccaceae</taxon>
        <taxon>Paroceanicella</taxon>
    </lineage>
</organism>
<dbReference type="InterPro" id="IPR011014">
    <property type="entry name" value="MscS_channel_TM-2"/>
</dbReference>
<dbReference type="InterPro" id="IPR049278">
    <property type="entry name" value="MS_channel_C"/>
</dbReference>
<keyword evidence="3" id="KW-1003">Cell membrane</keyword>
<protein>
    <submittedName>
        <fullName evidence="12">Mechanosensitive ion channel family protein</fullName>
    </submittedName>
</protein>
<keyword evidence="13" id="KW-1185">Reference proteome</keyword>
<dbReference type="InterPro" id="IPR049142">
    <property type="entry name" value="MS_channel_1st"/>
</dbReference>
<dbReference type="InterPro" id="IPR010920">
    <property type="entry name" value="LSM_dom_sf"/>
</dbReference>
<dbReference type="Pfam" id="PF21088">
    <property type="entry name" value="MS_channel_1st"/>
    <property type="match status" value="1"/>
</dbReference>
<dbReference type="InterPro" id="IPR045276">
    <property type="entry name" value="YbiO_bact"/>
</dbReference>
<dbReference type="SUPFAM" id="SSF50182">
    <property type="entry name" value="Sm-like ribonucleoproteins"/>
    <property type="match status" value="1"/>
</dbReference>
<feature type="domain" description="Mechanosensitive ion channel MscS C-terminal" evidence="10">
    <location>
        <begin position="248"/>
        <end position="331"/>
    </location>
</feature>
<evidence type="ECO:0000313" key="12">
    <source>
        <dbReference type="EMBL" id="QDL93563.1"/>
    </source>
</evidence>
<keyword evidence="5 8" id="KW-1133">Transmembrane helix</keyword>
<evidence type="ECO:0000259" key="10">
    <source>
        <dbReference type="Pfam" id="PF21082"/>
    </source>
</evidence>
<dbReference type="InterPro" id="IPR023408">
    <property type="entry name" value="MscS_beta-dom_sf"/>
</dbReference>
<evidence type="ECO:0000256" key="7">
    <source>
        <dbReference type="SAM" id="MobiDB-lite"/>
    </source>
</evidence>